<evidence type="ECO:0000256" key="2">
    <source>
        <dbReference type="ARBA" id="ARBA00022801"/>
    </source>
</evidence>
<feature type="signal peptide" evidence="6">
    <location>
        <begin position="1"/>
        <end position="25"/>
    </location>
</feature>
<evidence type="ECO:0000256" key="3">
    <source>
        <dbReference type="ARBA" id="ARBA00022825"/>
    </source>
</evidence>
<dbReference type="InterPro" id="IPR033116">
    <property type="entry name" value="TRYPSIN_SER"/>
</dbReference>
<dbReference type="PANTHER" id="PTHR24252:SF7">
    <property type="entry name" value="HYALIN"/>
    <property type="match status" value="1"/>
</dbReference>
<dbReference type="InterPro" id="IPR043504">
    <property type="entry name" value="Peptidase_S1_PA_chymotrypsin"/>
</dbReference>
<keyword evidence="3 5" id="KW-0720">Serine protease</keyword>
<dbReference type="PROSITE" id="PS00134">
    <property type="entry name" value="TRYPSIN_HIS"/>
    <property type="match status" value="1"/>
</dbReference>
<dbReference type="PANTHER" id="PTHR24252">
    <property type="entry name" value="ACROSIN-RELATED"/>
    <property type="match status" value="1"/>
</dbReference>
<feature type="domain" description="Peptidase S1" evidence="7">
    <location>
        <begin position="63"/>
        <end position="300"/>
    </location>
</feature>
<sequence length="317" mass="34877">MAIKLASFCPIFLFLLLLPILSTFSLSPNLNSSIANGVVSCGVPPLNKNFTRFDYLMPDTHRLVGGFESSPHAWPWTGQLVTVWKEANGSATVTHKCGCALIARDFVVTAAHCFAKSRLPSRFLVILGGHEIFNGSKKYRPKIIHPLYQIVHSAYDAALIRISPVSKFGDNVWPICLPTLPASVNRMCVVTGWGRLAEGGKRPQNLREIHVPIMRSTTCNGVSHYAGRLHYPSMFCAGFNAGKADACQGDSGGPLQCQNAQNIWELQGIVSWGIGCANPKFPGVYTKTFVISPWIRAEMFRLKTLYPTPAEEEKGRK</sequence>
<dbReference type="InterPro" id="IPR009003">
    <property type="entry name" value="Peptidase_S1_PA"/>
</dbReference>
<evidence type="ECO:0000313" key="9">
    <source>
        <dbReference type="Proteomes" id="UP001620645"/>
    </source>
</evidence>
<dbReference type="PROSITE" id="PS00135">
    <property type="entry name" value="TRYPSIN_SER"/>
    <property type="match status" value="1"/>
</dbReference>
<dbReference type="EMBL" id="JBICCN010000027">
    <property type="protein sequence ID" value="KAL3101125.1"/>
    <property type="molecule type" value="Genomic_DNA"/>
</dbReference>
<keyword evidence="6" id="KW-0732">Signal</keyword>
<dbReference type="InterPro" id="IPR001314">
    <property type="entry name" value="Peptidase_S1A"/>
</dbReference>
<keyword evidence="9" id="KW-1185">Reference proteome</keyword>
<dbReference type="Proteomes" id="UP001620645">
    <property type="component" value="Unassembled WGS sequence"/>
</dbReference>
<evidence type="ECO:0000256" key="6">
    <source>
        <dbReference type="SAM" id="SignalP"/>
    </source>
</evidence>
<feature type="chain" id="PRO_5044827463" description="Peptidase S1 domain-containing protein" evidence="6">
    <location>
        <begin position="26"/>
        <end position="317"/>
    </location>
</feature>
<organism evidence="8 9">
    <name type="scientific">Heterodera schachtii</name>
    <name type="common">Sugarbeet cyst nematode worm</name>
    <name type="synonym">Tylenchus schachtii</name>
    <dbReference type="NCBI Taxonomy" id="97005"/>
    <lineage>
        <taxon>Eukaryota</taxon>
        <taxon>Metazoa</taxon>
        <taxon>Ecdysozoa</taxon>
        <taxon>Nematoda</taxon>
        <taxon>Chromadorea</taxon>
        <taxon>Rhabditida</taxon>
        <taxon>Tylenchina</taxon>
        <taxon>Tylenchomorpha</taxon>
        <taxon>Tylenchoidea</taxon>
        <taxon>Heteroderidae</taxon>
        <taxon>Heteroderinae</taxon>
        <taxon>Heterodera</taxon>
    </lineage>
</organism>
<evidence type="ECO:0000313" key="8">
    <source>
        <dbReference type="EMBL" id="KAL3101125.1"/>
    </source>
</evidence>
<dbReference type="GO" id="GO:0006508">
    <property type="term" value="P:proteolysis"/>
    <property type="evidence" value="ECO:0007669"/>
    <property type="project" value="UniProtKB-KW"/>
</dbReference>
<dbReference type="SUPFAM" id="SSF50494">
    <property type="entry name" value="Trypsin-like serine proteases"/>
    <property type="match status" value="1"/>
</dbReference>
<dbReference type="FunFam" id="2.40.10.10:FF:000003">
    <property type="entry name" value="Transmembrane serine protease 3"/>
    <property type="match status" value="1"/>
</dbReference>
<evidence type="ECO:0000256" key="1">
    <source>
        <dbReference type="ARBA" id="ARBA00022670"/>
    </source>
</evidence>
<evidence type="ECO:0000256" key="5">
    <source>
        <dbReference type="RuleBase" id="RU363034"/>
    </source>
</evidence>
<dbReference type="Gene3D" id="2.40.10.10">
    <property type="entry name" value="Trypsin-like serine proteases"/>
    <property type="match status" value="2"/>
</dbReference>
<name>A0ABD2KEP1_HETSC</name>
<dbReference type="InterPro" id="IPR018114">
    <property type="entry name" value="TRYPSIN_HIS"/>
</dbReference>
<evidence type="ECO:0000259" key="7">
    <source>
        <dbReference type="PROSITE" id="PS50240"/>
    </source>
</evidence>
<evidence type="ECO:0000256" key="4">
    <source>
        <dbReference type="ARBA" id="ARBA00023157"/>
    </source>
</evidence>
<proteinExistence type="predicted"/>
<dbReference type="CDD" id="cd00190">
    <property type="entry name" value="Tryp_SPc"/>
    <property type="match status" value="1"/>
</dbReference>
<protein>
    <recommendedName>
        <fullName evidence="7">Peptidase S1 domain-containing protein</fullName>
    </recommendedName>
</protein>
<keyword evidence="1 5" id="KW-0645">Protease</keyword>
<keyword evidence="2 5" id="KW-0378">Hydrolase</keyword>
<accession>A0ABD2KEP1</accession>
<dbReference type="AlphaFoldDB" id="A0ABD2KEP1"/>
<gene>
    <name evidence="8" type="ORF">niasHS_001585</name>
</gene>
<dbReference type="SMART" id="SM00020">
    <property type="entry name" value="Tryp_SPc"/>
    <property type="match status" value="1"/>
</dbReference>
<dbReference type="InterPro" id="IPR001254">
    <property type="entry name" value="Trypsin_dom"/>
</dbReference>
<dbReference type="PRINTS" id="PR00722">
    <property type="entry name" value="CHYMOTRYPSIN"/>
</dbReference>
<dbReference type="PROSITE" id="PS50240">
    <property type="entry name" value="TRYPSIN_DOM"/>
    <property type="match status" value="1"/>
</dbReference>
<reference evidence="8 9" key="1">
    <citation type="submission" date="2024-10" db="EMBL/GenBank/DDBJ databases">
        <authorList>
            <person name="Kim D."/>
        </authorList>
    </citation>
    <scope>NUCLEOTIDE SEQUENCE [LARGE SCALE GENOMIC DNA]</scope>
    <source>
        <strain evidence="8">Taebaek</strain>
    </source>
</reference>
<dbReference type="GO" id="GO:0008236">
    <property type="term" value="F:serine-type peptidase activity"/>
    <property type="evidence" value="ECO:0007669"/>
    <property type="project" value="UniProtKB-KW"/>
</dbReference>
<keyword evidence="4" id="KW-1015">Disulfide bond</keyword>
<comment type="caution">
    <text evidence="8">The sequence shown here is derived from an EMBL/GenBank/DDBJ whole genome shotgun (WGS) entry which is preliminary data.</text>
</comment>
<dbReference type="Pfam" id="PF00089">
    <property type="entry name" value="Trypsin"/>
    <property type="match status" value="1"/>
</dbReference>